<keyword evidence="2" id="KW-0812">Transmembrane</keyword>
<feature type="transmembrane region" description="Helical" evidence="2">
    <location>
        <begin position="315"/>
        <end position="334"/>
    </location>
</feature>
<feature type="transmembrane region" description="Helical" evidence="2">
    <location>
        <begin position="246"/>
        <end position="269"/>
    </location>
</feature>
<dbReference type="Proteomes" id="UP000176005">
    <property type="component" value="Unassembled WGS sequence"/>
</dbReference>
<dbReference type="InterPro" id="IPR002656">
    <property type="entry name" value="Acyl_transf_3_dom"/>
</dbReference>
<sequence length="441" mass="47996">MGEENDLGRREYTGKPGDTAPVGHAQSAGPPRRFFRSIEGMRGIAALMILLYHVGVYSGQVGSSMWNQSGNTLGAAVLANAEAGLPIFFLLSGMLLYRPFVTAALTDTAPPAPRPYLWRRALRILPAFWVLAVASLLLLARPTLHGVWDVVRPLLLLHIYQQDVLPAGMGQTWSLAVEVSFYALLPLFSVACTRWARRAGDTAARARRVLWVLLTVAVLSAGWTVLSHLPRMGDYPFIYLWLPEYLTYFAAGMAVATLSVCLQLGVRVWEPYRWLMAHPGTSWVLATAAFVCACTPLGTPHTIDYPSVPQALLTKLWFLLISALLVAPLTATAAPRSPVHTFLGSRPVQFCGRISYGVFLWHLFVLDGYYAWSHTPQGTADFVPLLGLVLVASLAAATLSFYAVERPVMRLRPRLGRAPVTRSTPVVPGAAAAAAPANEPG</sequence>
<accession>A0A1E7KXS4</accession>
<feature type="domain" description="Acyltransferase 3" evidence="3">
    <location>
        <begin position="36"/>
        <end position="397"/>
    </location>
</feature>
<feature type="transmembrane region" description="Helical" evidence="2">
    <location>
        <begin position="354"/>
        <end position="372"/>
    </location>
</feature>
<dbReference type="InterPro" id="IPR050879">
    <property type="entry name" value="Acyltransferase_3"/>
</dbReference>
<evidence type="ECO:0000256" key="2">
    <source>
        <dbReference type="SAM" id="Phobius"/>
    </source>
</evidence>
<feature type="transmembrane region" description="Helical" evidence="2">
    <location>
        <begin position="43"/>
        <end position="63"/>
    </location>
</feature>
<name>A0A1E7KXS4_9ACTN</name>
<feature type="compositionally biased region" description="Basic and acidic residues" evidence="1">
    <location>
        <begin position="1"/>
        <end position="13"/>
    </location>
</feature>
<keyword evidence="2" id="KW-1133">Transmembrane helix</keyword>
<evidence type="ECO:0000259" key="3">
    <source>
        <dbReference type="Pfam" id="PF01757"/>
    </source>
</evidence>
<keyword evidence="2" id="KW-0472">Membrane</keyword>
<gene>
    <name evidence="4" type="ORF">AN218_25215</name>
</gene>
<dbReference type="GO" id="GO:0016747">
    <property type="term" value="F:acyltransferase activity, transferring groups other than amino-acyl groups"/>
    <property type="evidence" value="ECO:0007669"/>
    <property type="project" value="InterPro"/>
</dbReference>
<dbReference type="Pfam" id="PF01757">
    <property type="entry name" value="Acyl_transf_3"/>
    <property type="match status" value="1"/>
</dbReference>
<feature type="transmembrane region" description="Helical" evidence="2">
    <location>
        <begin position="209"/>
        <end position="226"/>
    </location>
</feature>
<comment type="caution">
    <text evidence="4">The sequence shown here is derived from an EMBL/GenBank/DDBJ whole genome shotgun (WGS) entry which is preliminary data.</text>
</comment>
<feature type="transmembrane region" description="Helical" evidence="2">
    <location>
        <begin position="384"/>
        <end position="404"/>
    </location>
</feature>
<evidence type="ECO:0000313" key="5">
    <source>
        <dbReference type="Proteomes" id="UP000176005"/>
    </source>
</evidence>
<protein>
    <recommendedName>
        <fullName evidence="3">Acyltransferase 3 domain-containing protein</fullName>
    </recommendedName>
</protein>
<dbReference type="RefSeq" id="WP_070019230.1">
    <property type="nucleotide sequence ID" value="NZ_LJGW01000406.1"/>
</dbReference>
<evidence type="ECO:0000256" key="1">
    <source>
        <dbReference type="SAM" id="MobiDB-lite"/>
    </source>
</evidence>
<feature type="transmembrane region" description="Helical" evidence="2">
    <location>
        <begin position="121"/>
        <end position="140"/>
    </location>
</feature>
<feature type="transmembrane region" description="Helical" evidence="2">
    <location>
        <begin position="281"/>
        <end position="303"/>
    </location>
</feature>
<dbReference type="GO" id="GO:0009103">
    <property type="term" value="P:lipopolysaccharide biosynthetic process"/>
    <property type="evidence" value="ECO:0007669"/>
    <property type="project" value="TreeGrafter"/>
</dbReference>
<keyword evidence="5" id="KW-1185">Reference proteome</keyword>
<feature type="transmembrane region" description="Helical" evidence="2">
    <location>
        <begin position="179"/>
        <end position="197"/>
    </location>
</feature>
<dbReference type="PANTHER" id="PTHR23028:SF53">
    <property type="entry name" value="ACYL_TRANSF_3 DOMAIN-CONTAINING PROTEIN"/>
    <property type="match status" value="1"/>
</dbReference>
<evidence type="ECO:0000313" key="4">
    <source>
        <dbReference type="EMBL" id="OEV08705.1"/>
    </source>
</evidence>
<reference evidence="4 5" key="1">
    <citation type="journal article" date="2016" name="Front. Microbiol.">
        <title>Comparative Genomics Analysis of Streptomyces Species Reveals Their Adaptation to the Marine Environment and Their Diversity at the Genomic Level.</title>
        <authorList>
            <person name="Tian X."/>
            <person name="Zhang Z."/>
            <person name="Yang T."/>
            <person name="Chen M."/>
            <person name="Li J."/>
            <person name="Chen F."/>
            <person name="Yang J."/>
            <person name="Li W."/>
            <person name="Zhang B."/>
            <person name="Zhang Z."/>
            <person name="Wu J."/>
            <person name="Zhang C."/>
            <person name="Long L."/>
            <person name="Xiao J."/>
        </authorList>
    </citation>
    <scope>NUCLEOTIDE SEQUENCE [LARGE SCALE GENOMIC DNA]</scope>
    <source>
        <strain evidence="4 5">SCSIO 10429</strain>
    </source>
</reference>
<proteinExistence type="predicted"/>
<dbReference type="EMBL" id="LJGW01000406">
    <property type="protein sequence ID" value="OEV08705.1"/>
    <property type="molecule type" value="Genomic_DNA"/>
</dbReference>
<organism evidence="4 5">
    <name type="scientific">Streptomyces nanshensis</name>
    <dbReference type="NCBI Taxonomy" id="518642"/>
    <lineage>
        <taxon>Bacteria</taxon>
        <taxon>Bacillati</taxon>
        <taxon>Actinomycetota</taxon>
        <taxon>Actinomycetes</taxon>
        <taxon>Kitasatosporales</taxon>
        <taxon>Streptomycetaceae</taxon>
        <taxon>Streptomyces</taxon>
    </lineage>
</organism>
<dbReference type="GO" id="GO:0016020">
    <property type="term" value="C:membrane"/>
    <property type="evidence" value="ECO:0007669"/>
    <property type="project" value="TreeGrafter"/>
</dbReference>
<dbReference type="AlphaFoldDB" id="A0A1E7KXS4"/>
<feature type="region of interest" description="Disordered" evidence="1">
    <location>
        <begin position="1"/>
        <end position="31"/>
    </location>
</feature>
<feature type="transmembrane region" description="Helical" evidence="2">
    <location>
        <begin position="83"/>
        <end position="100"/>
    </location>
</feature>
<dbReference type="PANTHER" id="PTHR23028">
    <property type="entry name" value="ACETYLTRANSFERASE"/>
    <property type="match status" value="1"/>
</dbReference>